<organism evidence="10 11">
    <name type="scientific">Uncinocarpus reesii (strain UAMH 1704)</name>
    <dbReference type="NCBI Taxonomy" id="336963"/>
    <lineage>
        <taxon>Eukaryota</taxon>
        <taxon>Fungi</taxon>
        <taxon>Dikarya</taxon>
        <taxon>Ascomycota</taxon>
        <taxon>Pezizomycotina</taxon>
        <taxon>Eurotiomycetes</taxon>
        <taxon>Eurotiomycetidae</taxon>
        <taxon>Onygenales</taxon>
        <taxon>Onygenaceae</taxon>
        <taxon>Uncinocarpus</taxon>
    </lineage>
</organism>
<evidence type="ECO:0000256" key="1">
    <source>
        <dbReference type="ARBA" id="ARBA00002475"/>
    </source>
</evidence>
<evidence type="ECO:0000313" key="10">
    <source>
        <dbReference type="EMBL" id="EEP76659.1"/>
    </source>
</evidence>
<dbReference type="FunCoup" id="C4JIH1">
    <property type="interactions" value="693"/>
</dbReference>
<comment type="similarity">
    <text evidence="3">Belongs to the RRM RBM34 family.</text>
</comment>
<keyword evidence="6" id="KW-0539">Nucleus</keyword>
<evidence type="ECO:0000256" key="8">
    <source>
        <dbReference type="SAM" id="MobiDB-lite"/>
    </source>
</evidence>
<feature type="compositionally biased region" description="Basic residues" evidence="8">
    <location>
        <begin position="1"/>
        <end position="11"/>
    </location>
</feature>
<dbReference type="OMA" id="NAYAVYT"/>
<dbReference type="HOGENOM" id="CLU_006468_2_0_1"/>
<dbReference type="GO" id="GO:0019843">
    <property type="term" value="F:rRNA binding"/>
    <property type="evidence" value="ECO:0007669"/>
    <property type="project" value="TreeGrafter"/>
</dbReference>
<dbReference type="InterPro" id="IPR012677">
    <property type="entry name" value="Nucleotide-bd_a/b_plait_sf"/>
</dbReference>
<dbReference type="Gene3D" id="3.30.70.330">
    <property type="match status" value="2"/>
</dbReference>
<dbReference type="VEuPathDB" id="FungiDB:UREG_01508"/>
<feature type="compositionally biased region" description="Basic and acidic residues" evidence="8">
    <location>
        <begin position="155"/>
        <end position="179"/>
    </location>
</feature>
<dbReference type="InterPro" id="IPR035979">
    <property type="entry name" value="RBD_domain_sf"/>
</dbReference>
<dbReference type="GeneID" id="8440924"/>
<feature type="compositionally biased region" description="Basic and acidic residues" evidence="8">
    <location>
        <begin position="64"/>
        <end position="82"/>
    </location>
</feature>
<dbReference type="GO" id="GO:0000463">
    <property type="term" value="P:maturation of LSU-rRNA from tricistronic rRNA transcript (SSU-rRNA, 5.8S rRNA, LSU-rRNA)"/>
    <property type="evidence" value="ECO:0007669"/>
    <property type="project" value="TreeGrafter"/>
</dbReference>
<gene>
    <name evidence="10" type="ORF">UREG_01508</name>
</gene>
<evidence type="ECO:0000256" key="3">
    <source>
        <dbReference type="ARBA" id="ARBA00007077"/>
    </source>
</evidence>
<dbReference type="KEGG" id="ure:UREG_01508"/>
<evidence type="ECO:0000256" key="4">
    <source>
        <dbReference type="ARBA" id="ARBA00015520"/>
    </source>
</evidence>
<name>C4JIH1_UNCRE</name>
<keyword evidence="5 7" id="KW-0694">RNA-binding</keyword>
<evidence type="ECO:0000256" key="5">
    <source>
        <dbReference type="ARBA" id="ARBA00022884"/>
    </source>
</evidence>
<feature type="domain" description="RRM" evidence="9">
    <location>
        <begin position="353"/>
        <end position="456"/>
    </location>
</feature>
<keyword evidence="11" id="KW-1185">Reference proteome</keyword>
<protein>
    <recommendedName>
        <fullName evidence="4">Nucleolar protein 12</fullName>
    </recommendedName>
</protein>
<dbReference type="OrthoDB" id="442677at2759"/>
<dbReference type="PANTHER" id="PTHR23236:SF25">
    <property type="entry name" value="RNA-BINDING PROTEIN 34"/>
    <property type="match status" value="1"/>
</dbReference>
<dbReference type="STRING" id="336963.C4JIH1"/>
<feature type="compositionally biased region" description="Basic residues" evidence="8">
    <location>
        <begin position="538"/>
        <end position="555"/>
    </location>
</feature>
<dbReference type="RefSeq" id="XP_002541992.1">
    <property type="nucleotide sequence ID" value="XM_002541946.1"/>
</dbReference>
<dbReference type="eggNOG" id="KOG0118">
    <property type="taxonomic scope" value="Eukaryota"/>
</dbReference>
<evidence type="ECO:0000259" key="9">
    <source>
        <dbReference type="PROSITE" id="PS50102"/>
    </source>
</evidence>
<dbReference type="PROSITE" id="PS50102">
    <property type="entry name" value="RRM"/>
    <property type="match status" value="1"/>
</dbReference>
<dbReference type="PANTHER" id="PTHR23236">
    <property type="entry name" value="EUKARYOTIC TRANSLATION INITIATION FACTOR 4B/4H"/>
    <property type="match status" value="1"/>
</dbReference>
<sequence length="565" mass="61108">MGKKIKSKAKAKVATDNEASGTDAVPPSLFGNKDAVIDPMLASLFANSAGPIKSPELKQSLRSSGDKDNASKPAKKAERGDRNNSNLTGSEEPEPGSEDGDSVDNDDEMPDVSSEGENDTDKGAENDQELDASPEVSAKSRKRKRGEREEALEDSYMRKLVKEEEKDSKKRAAGKETKRQKATSDATNDPEDEDSASGEETDEGDGIDGPDSNPPPVHESLSGSLDPEGLQKSARTVFLGNVSTEAIKSKAAKKTLLAHLSAFFPSLPESSTPHKIESIRFRSTAFATAAVPKRAAFAKKELMDSTTQSTNAYVVYTTAAAARKAISLNGTIVLERHLRVDSIAHPAPIDNKRCVFVGNLGFVDEETALADGDAEKKRKKYTPPADVEEGLWRTFNQHAGPVESVRVVRDPSTRVGKGFAYVQFRDQNGVEAALLLDGKKFPPMLPRKLRVVRAKRISNKRNDVGNSNTNRTRIGGADPGLKGRRAAKLLGRAGAAQLRSSAREEMRKEKRGSDATASPFVFEGHRAVEGKIGTGLKAKTKNRGRPKTRSARRAKTFRDSKKSSK</sequence>
<dbReference type="InterPro" id="IPR000504">
    <property type="entry name" value="RRM_dom"/>
</dbReference>
<feature type="region of interest" description="Disordered" evidence="8">
    <location>
        <begin position="460"/>
        <end position="565"/>
    </location>
</feature>
<dbReference type="AlphaFoldDB" id="C4JIH1"/>
<feature type="region of interest" description="Disordered" evidence="8">
    <location>
        <begin position="1"/>
        <end position="33"/>
    </location>
</feature>
<dbReference type="Proteomes" id="UP000002058">
    <property type="component" value="Unassembled WGS sequence"/>
</dbReference>
<dbReference type="SUPFAM" id="SSF54928">
    <property type="entry name" value="RNA-binding domain, RBD"/>
    <property type="match status" value="2"/>
</dbReference>
<evidence type="ECO:0000256" key="6">
    <source>
        <dbReference type="ARBA" id="ARBA00023242"/>
    </source>
</evidence>
<feature type="compositionally biased region" description="Acidic residues" evidence="8">
    <location>
        <begin position="91"/>
        <end position="118"/>
    </location>
</feature>
<accession>C4JIH1</accession>
<dbReference type="InParanoid" id="C4JIH1"/>
<dbReference type="EMBL" id="CH476615">
    <property type="protein sequence ID" value="EEP76659.1"/>
    <property type="molecule type" value="Genomic_DNA"/>
</dbReference>
<proteinExistence type="inferred from homology"/>
<reference evidence="11" key="1">
    <citation type="journal article" date="2009" name="Genome Res.">
        <title>Comparative genomic analyses of the human fungal pathogens Coccidioides and their relatives.</title>
        <authorList>
            <person name="Sharpton T.J."/>
            <person name="Stajich J.E."/>
            <person name="Rounsley S.D."/>
            <person name="Gardner M.J."/>
            <person name="Wortman J.R."/>
            <person name="Jordar V.S."/>
            <person name="Maiti R."/>
            <person name="Kodira C.D."/>
            <person name="Neafsey D.E."/>
            <person name="Zeng Q."/>
            <person name="Hung C.-Y."/>
            <person name="McMahan C."/>
            <person name="Muszewska A."/>
            <person name="Grynberg M."/>
            <person name="Mandel M.A."/>
            <person name="Kellner E.M."/>
            <person name="Barker B.M."/>
            <person name="Galgiani J.N."/>
            <person name="Orbach M.J."/>
            <person name="Kirkland T.N."/>
            <person name="Cole G.T."/>
            <person name="Henn M.R."/>
            <person name="Birren B.W."/>
            <person name="Taylor J.W."/>
        </authorList>
    </citation>
    <scope>NUCLEOTIDE SEQUENCE [LARGE SCALE GENOMIC DNA]</scope>
    <source>
        <strain evidence="11">UAMH 1704</strain>
    </source>
</reference>
<feature type="compositionally biased region" description="Low complexity" evidence="8">
    <location>
        <begin position="488"/>
        <end position="499"/>
    </location>
</feature>
<dbReference type="CDD" id="cd12394">
    <property type="entry name" value="RRM1_RBM34"/>
    <property type="match status" value="1"/>
</dbReference>
<comment type="function">
    <text evidence="1">Involved in pre-25S rRNA processing.</text>
</comment>
<comment type="subcellular location">
    <subcellularLocation>
        <location evidence="2">Nucleus</location>
        <location evidence="2">Nucleolus</location>
    </subcellularLocation>
</comment>
<evidence type="ECO:0000256" key="2">
    <source>
        <dbReference type="ARBA" id="ARBA00004604"/>
    </source>
</evidence>
<feature type="compositionally biased region" description="Basic and acidic residues" evidence="8">
    <location>
        <begin position="501"/>
        <end position="513"/>
    </location>
</feature>
<feature type="region of interest" description="Disordered" evidence="8">
    <location>
        <begin position="48"/>
        <end position="228"/>
    </location>
</feature>
<feature type="compositionally biased region" description="Acidic residues" evidence="8">
    <location>
        <begin position="188"/>
        <end position="208"/>
    </location>
</feature>
<dbReference type="GO" id="GO:0005730">
    <property type="term" value="C:nucleolus"/>
    <property type="evidence" value="ECO:0007669"/>
    <property type="project" value="UniProtKB-SubCell"/>
</dbReference>
<feature type="compositionally biased region" description="Basic and acidic residues" evidence="8">
    <location>
        <begin position="556"/>
        <end position="565"/>
    </location>
</feature>
<evidence type="ECO:0000313" key="11">
    <source>
        <dbReference type="Proteomes" id="UP000002058"/>
    </source>
</evidence>
<dbReference type="Pfam" id="PF00076">
    <property type="entry name" value="RRM_1"/>
    <property type="match status" value="1"/>
</dbReference>
<evidence type="ECO:0000256" key="7">
    <source>
        <dbReference type="PROSITE-ProRule" id="PRU00176"/>
    </source>
</evidence>
<dbReference type="SMART" id="SM00360">
    <property type="entry name" value="RRM"/>
    <property type="match status" value="2"/>
</dbReference>